<dbReference type="RefSeq" id="WP_188915669.1">
    <property type="nucleotide sequence ID" value="NZ_BMMF01000019.1"/>
</dbReference>
<reference evidence="2 3" key="1">
    <citation type="journal article" date="2014" name="Int. J. Syst. Evol. Microbiol.">
        <title>Complete genome sequence of Corynebacterium casei LMG S-19264T (=DSM 44701T), isolated from a smear-ripened cheese.</title>
        <authorList>
            <consortium name="US DOE Joint Genome Institute (JGI-PGF)"/>
            <person name="Walter F."/>
            <person name="Albersmeier A."/>
            <person name="Kalinowski J."/>
            <person name="Ruckert C."/>
        </authorList>
    </citation>
    <scope>NUCLEOTIDE SEQUENCE [LARGE SCALE GENOMIC DNA]</scope>
    <source>
        <strain evidence="2 3">CGMCC 1.9161</strain>
    </source>
</reference>
<dbReference type="InterPro" id="IPR052164">
    <property type="entry name" value="Anthracycline_SecMetBiosynth"/>
</dbReference>
<dbReference type="InterPro" id="IPR004360">
    <property type="entry name" value="Glyas_Fos-R_dOase_dom"/>
</dbReference>
<organism evidence="2 3">
    <name type="scientific">Salinarimonas ramus</name>
    <dbReference type="NCBI Taxonomy" id="690164"/>
    <lineage>
        <taxon>Bacteria</taxon>
        <taxon>Pseudomonadati</taxon>
        <taxon>Pseudomonadota</taxon>
        <taxon>Alphaproteobacteria</taxon>
        <taxon>Hyphomicrobiales</taxon>
        <taxon>Salinarimonadaceae</taxon>
        <taxon>Salinarimonas</taxon>
    </lineage>
</organism>
<comment type="caution">
    <text evidence="2">The sequence shown here is derived from an EMBL/GenBank/DDBJ whole genome shotgun (WGS) entry which is preliminary data.</text>
</comment>
<evidence type="ECO:0000259" key="1">
    <source>
        <dbReference type="PROSITE" id="PS51819"/>
    </source>
</evidence>
<dbReference type="EMBL" id="BMMF01000019">
    <property type="protein sequence ID" value="GGK54320.1"/>
    <property type="molecule type" value="Genomic_DNA"/>
</dbReference>
<evidence type="ECO:0000313" key="3">
    <source>
        <dbReference type="Proteomes" id="UP000600449"/>
    </source>
</evidence>
<evidence type="ECO:0000313" key="2">
    <source>
        <dbReference type="EMBL" id="GGK54320.1"/>
    </source>
</evidence>
<dbReference type="Proteomes" id="UP000600449">
    <property type="component" value="Unassembled WGS sequence"/>
</dbReference>
<dbReference type="Gene3D" id="3.10.180.10">
    <property type="entry name" value="2,3-Dihydroxybiphenyl 1,2-Dioxygenase, domain 1"/>
    <property type="match status" value="1"/>
</dbReference>
<dbReference type="SUPFAM" id="SSF54593">
    <property type="entry name" value="Glyoxalase/Bleomycin resistance protein/Dihydroxybiphenyl dioxygenase"/>
    <property type="match status" value="1"/>
</dbReference>
<name>A0A917QK38_9HYPH</name>
<dbReference type="PANTHER" id="PTHR33993">
    <property type="entry name" value="GLYOXALASE-RELATED"/>
    <property type="match status" value="1"/>
</dbReference>
<dbReference type="AlphaFoldDB" id="A0A917QK38"/>
<dbReference type="InterPro" id="IPR037523">
    <property type="entry name" value="VOC_core"/>
</dbReference>
<feature type="domain" description="VOC" evidence="1">
    <location>
        <begin position="6"/>
        <end position="122"/>
    </location>
</feature>
<accession>A0A917QK38</accession>
<proteinExistence type="predicted"/>
<dbReference type="Pfam" id="PF00903">
    <property type="entry name" value="Glyoxalase"/>
    <property type="match status" value="1"/>
</dbReference>
<gene>
    <name evidence="2" type="ORF">GCM10011322_46400</name>
</gene>
<dbReference type="CDD" id="cd07247">
    <property type="entry name" value="SgaA_N_like"/>
    <property type="match status" value="1"/>
</dbReference>
<dbReference type="InterPro" id="IPR029068">
    <property type="entry name" value="Glyas_Bleomycin-R_OHBP_Dase"/>
</dbReference>
<dbReference type="PANTHER" id="PTHR33993:SF14">
    <property type="entry name" value="GB|AAF24581.1"/>
    <property type="match status" value="1"/>
</dbReference>
<sequence length="125" mass="13445">MTGHGQFHWNELMTKDIAASKAFYGEVLGWTFEDMPMGDGTVYTVAMAGGQPAAGLFDMASMTEAGPEGWFAYIAVDDLDAALAAARERGAIVYREPFDVPDVGRIAILADPRGAAQGWMTPARR</sequence>
<dbReference type="PROSITE" id="PS51819">
    <property type="entry name" value="VOC"/>
    <property type="match status" value="1"/>
</dbReference>
<keyword evidence="3" id="KW-1185">Reference proteome</keyword>
<protein>
    <recommendedName>
        <fullName evidence="1">VOC domain-containing protein</fullName>
    </recommendedName>
</protein>